<dbReference type="EMBL" id="CP012752">
    <property type="protein sequence ID" value="ALG14703.1"/>
    <property type="molecule type" value="Genomic_DNA"/>
</dbReference>
<keyword evidence="9" id="KW-1185">Reference proteome</keyword>
<dbReference type="PANTHER" id="PTHR38480:SF1">
    <property type="entry name" value="SLR0254 PROTEIN"/>
    <property type="match status" value="1"/>
</dbReference>
<dbReference type="InterPro" id="IPR010432">
    <property type="entry name" value="RDD"/>
</dbReference>
<protein>
    <submittedName>
        <fullName evidence="8">Transporter</fullName>
    </submittedName>
</protein>
<reference evidence="8 9" key="1">
    <citation type="submission" date="2015-07" db="EMBL/GenBank/DDBJ databases">
        <title>Genome sequencing of Kibdelosporangium phytohabitans.</title>
        <authorList>
            <person name="Qin S."/>
            <person name="Xing K."/>
        </authorList>
    </citation>
    <scope>NUCLEOTIDE SEQUENCE [LARGE SCALE GENOMIC DNA]</scope>
    <source>
        <strain evidence="8 9">KLBMP1111</strain>
    </source>
</reference>
<evidence type="ECO:0000256" key="1">
    <source>
        <dbReference type="ARBA" id="ARBA00004141"/>
    </source>
</evidence>
<feature type="domain" description="RDD" evidence="7">
    <location>
        <begin position="23"/>
        <end position="154"/>
    </location>
</feature>
<evidence type="ECO:0000313" key="8">
    <source>
        <dbReference type="EMBL" id="ALG14703.1"/>
    </source>
</evidence>
<accession>A0A0N7F5N2</accession>
<keyword evidence="3 6" id="KW-1133">Transmembrane helix</keyword>
<keyword evidence="4 6" id="KW-0472">Membrane</keyword>
<gene>
    <name evidence="8" type="ORF">AOZ06_11130</name>
</gene>
<evidence type="ECO:0000256" key="5">
    <source>
        <dbReference type="SAM" id="MobiDB-lite"/>
    </source>
</evidence>
<feature type="transmembrane region" description="Helical" evidence="6">
    <location>
        <begin position="30"/>
        <end position="55"/>
    </location>
</feature>
<sequence length="287" mass="30227">MDQGVDVSDLVTGEAVLLEMRVARLASRGLAFALDVLIQFLTLLFVFLILGAGGAVGFDDALQSAVTLLVLVAVLIGYPVLAETLTRGKTIGKAAAGLRVVRTDGGPIRFRHALVRALAGFFVDFWGVGLFGCVAVVVSLTSRNSQRVGDMLAGTLVVRERIPEQHPAPVYMPPPLAQWASGQSVSALPNDLALAIRQYLGRLDQLDSQAAQALGDRLAAEVSAHLGTPIPPGAPVWAYLSAVLAERRAREEARLQRADQPAPQPLPDPPADATDAASANHPFAPPG</sequence>
<feature type="transmembrane region" description="Helical" evidence="6">
    <location>
        <begin position="117"/>
        <end position="140"/>
    </location>
</feature>
<evidence type="ECO:0000256" key="2">
    <source>
        <dbReference type="ARBA" id="ARBA00022692"/>
    </source>
</evidence>
<evidence type="ECO:0000313" key="9">
    <source>
        <dbReference type="Proteomes" id="UP000063699"/>
    </source>
</evidence>
<evidence type="ECO:0000256" key="6">
    <source>
        <dbReference type="SAM" id="Phobius"/>
    </source>
</evidence>
<evidence type="ECO:0000259" key="7">
    <source>
        <dbReference type="Pfam" id="PF06271"/>
    </source>
</evidence>
<dbReference type="KEGG" id="kphy:AOZ06_11130"/>
<name>A0A0N7F5N2_9PSEU</name>
<organism evidence="8 9">
    <name type="scientific">Kibdelosporangium phytohabitans</name>
    <dbReference type="NCBI Taxonomy" id="860235"/>
    <lineage>
        <taxon>Bacteria</taxon>
        <taxon>Bacillati</taxon>
        <taxon>Actinomycetota</taxon>
        <taxon>Actinomycetes</taxon>
        <taxon>Pseudonocardiales</taxon>
        <taxon>Pseudonocardiaceae</taxon>
        <taxon>Kibdelosporangium</taxon>
    </lineage>
</organism>
<dbReference type="Pfam" id="PF06271">
    <property type="entry name" value="RDD"/>
    <property type="match status" value="1"/>
</dbReference>
<keyword evidence="2 6" id="KW-0812">Transmembrane</keyword>
<evidence type="ECO:0000256" key="3">
    <source>
        <dbReference type="ARBA" id="ARBA00022989"/>
    </source>
</evidence>
<feature type="region of interest" description="Disordered" evidence="5">
    <location>
        <begin position="250"/>
        <end position="287"/>
    </location>
</feature>
<dbReference type="STRING" id="860235.AOZ06_11130"/>
<evidence type="ECO:0000256" key="4">
    <source>
        <dbReference type="ARBA" id="ARBA00023136"/>
    </source>
</evidence>
<proteinExistence type="predicted"/>
<dbReference type="PANTHER" id="PTHR38480">
    <property type="entry name" value="SLR0254 PROTEIN"/>
    <property type="match status" value="1"/>
</dbReference>
<comment type="subcellular location">
    <subcellularLocation>
        <location evidence="1">Membrane</location>
        <topology evidence="1">Multi-pass membrane protein</topology>
    </subcellularLocation>
</comment>
<dbReference type="GO" id="GO:0016020">
    <property type="term" value="C:membrane"/>
    <property type="evidence" value="ECO:0007669"/>
    <property type="project" value="UniProtKB-SubCell"/>
</dbReference>
<dbReference type="AlphaFoldDB" id="A0A0N7F5N2"/>
<feature type="transmembrane region" description="Helical" evidence="6">
    <location>
        <begin position="61"/>
        <end position="81"/>
    </location>
</feature>
<dbReference type="Proteomes" id="UP000063699">
    <property type="component" value="Chromosome"/>
</dbReference>